<evidence type="ECO:0000313" key="2">
    <source>
        <dbReference type="Proteomes" id="UP000663920"/>
    </source>
</evidence>
<reference evidence="1 2" key="1">
    <citation type="submission" date="2021-03" db="EMBL/GenBank/DDBJ databases">
        <title>Complete genome of Polaribacter_sp.SM13.</title>
        <authorList>
            <person name="Jeong S.W."/>
            <person name="Bae J.W."/>
        </authorList>
    </citation>
    <scope>NUCLEOTIDE SEQUENCE [LARGE SCALE GENOMIC DNA]</scope>
    <source>
        <strain evidence="1 2">SM13</strain>
    </source>
</reference>
<dbReference type="KEGG" id="pcea:J3359_06285"/>
<protein>
    <submittedName>
        <fullName evidence="1">Uncharacterized protein</fullName>
    </submittedName>
</protein>
<organism evidence="1 2">
    <name type="scientific">Polaribacter cellanae</name>
    <dbReference type="NCBI Taxonomy" id="2818493"/>
    <lineage>
        <taxon>Bacteria</taxon>
        <taxon>Pseudomonadati</taxon>
        <taxon>Bacteroidota</taxon>
        <taxon>Flavobacteriia</taxon>
        <taxon>Flavobacteriales</taxon>
        <taxon>Flavobacteriaceae</taxon>
    </lineage>
</organism>
<keyword evidence="2" id="KW-1185">Reference proteome</keyword>
<evidence type="ECO:0000313" key="1">
    <source>
        <dbReference type="EMBL" id="QTE23874.1"/>
    </source>
</evidence>
<name>A0A975CS34_9FLAO</name>
<dbReference type="RefSeq" id="WP_208079869.1">
    <property type="nucleotide sequence ID" value="NZ_CP071869.1"/>
</dbReference>
<gene>
    <name evidence="1" type="ORF">J3359_06285</name>
</gene>
<dbReference type="AlphaFoldDB" id="A0A975CS34"/>
<dbReference type="EMBL" id="CP071869">
    <property type="protein sequence ID" value="QTE23874.1"/>
    <property type="molecule type" value="Genomic_DNA"/>
</dbReference>
<sequence length="119" mass="13695">MKHLLTYSYFKLFLTVLFTFVFNNKLQANTLPVSSNLNSISFSTNNLNENDSDVSVGVVALEELEKEEKGFFKNFSGAFSSNIAFIQNNIDFHQCVNGHLFSSVKKRFYILYCQLKTHF</sequence>
<dbReference type="Proteomes" id="UP000663920">
    <property type="component" value="Chromosome"/>
</dbReference>
<proteinExistence type="predicted"/>
<accession>A0A975CS34</accession>